<dbReference type="InterPro" id="IPR037138">
    <property type="entry name" value="His_deacetylse_dom_sf"/>
</dbReference>
<evidence type="ECO:0000313" key="4">
    <source>
        <dbReference type="Proteomes" id="UP001239909"/>
    </source>
</evidence>
<evidence type="ECO:0000256" key="1">
    <source>
        <dbReference type="ARBA" id="ARBA00005947"/>
    </source>
</evidence>
<sequence length="312" mass="33324">MSVLIVTHPSSHRHVTPPGHPERVARIEAVQHLLATLPYADLPRITAPAASRKQLARAHASDYIDAIESSAPEEGFVSLDPDTHMSPGSLEAARHAAGSAVAAVDAVLKGSHRAAFCAVRPCGHHAEYDRAMGFCLFDNVAVGAMHALEVHGLKRVAIVDFDVHHGNGTQDIFQSEPRVFFASSHQYPLYPGTGAAHETGVGNILNAPLSPMSGGKEMRSAYEGQILPAVDEFKPELLIVSAGFDAHVNDPLANLNWMDADFGWVTAELCKLAAKHCDGRIVSALEGGYDLEGLIGGLRAHLDALIDHVEAR</sequence>
<organism evidence="3 4">
    <name type="scientific">Paralimibaculum aggregatum</name>
    <dbReference type="NCBI Taxonomy" id="3036245"/>
    <lineage>
        <taxon>Bacteria</taxon>
        <taxon>Pseudomonadati</taxon>
        <taxon>Pseudomonadota</taxon>
        <taxon>Alphaproteobacteria</taxon>
        <taxon>Rhodobacterales</taxon>
        <taxon>Paracoccaceae</taxon>
        <taxon>Paralimibaculum</taxon>
    </lineage>
</organism>
<dbReference type="PANTHER" id="PTHR10625">
    <property type="entry name" value="HISTONE DEACETYLASE HDAC1-RELATED"/>
    <property type="match status" value="1"/>
</dbReference>
<name>A0ABQ6LPD5_9RHOB</name>
<proteinExistence type="inferred from homology"/>
<gene>
    <name evidence="3" type="ORF">LNKW23_17120</name>
</gene>
<dbReference type="Pfam" id="PF00850">
    <property type="entry name" value="Hist_deacetyl"/>
    <property type="match status" value="1"/>
</dbReference>
<dbReference type="InterPro" id="IPR023696">
    <property type="entry name" value="Ureohydrolase_dom_sf"/>
</dbReference>
<reference evidence="3 4" key="1">
    <citation type="submission" date="2023-04" db="EMBL/GenBank/DDBJ databases">
        <title>Marinoamorphus aggregata gen. nov., sp. Nov., isolate from tissue of brittle star Ophioplocus japonicus.</title>
        <authorList>
            <person name="Kawano K."/>
            <person name="Sawayama S."/>
            <person name="Nakagawa S."/>
        </authorList>
    </citation>
    <scope>NUCLEOTIDE SEQUENCE [LARGE SCALE GENOMIC DNA]</scope>
    <source>
        <strain evidence="3 4">NKW23</strain>
    </source>
</reference>
<evidence type="ECO:0000259" key="2">
    <source>
        <dbReference type="Pfam" id="PF00850"/>
    </source>
</evidence>
<feature type="domain" description="Histone deacetylase" evidence="2">
    <location>
        <begin position="20"/>
        <end position="304"/>
    </location>
</feature>
<dbReference type="PRINTS" id="PR01270">
    <property type="entry name" value="HDASUPER"/>
</dbReference>
<protein>
    <submittedName>
        <fullName evidence="3">Histone deacetylase family protein</fullName>
    </submittedName>
</protein>
<comment type="caution">
    <text evidence="3">The sequence shown here is derived from an EMBL/GenBank/DDBJ whole genome shotgun (WGS) entry which is preliminary data.</text>
</comment>
<evidence type="ECO:0000313" key="3">
    <source>
        <dbReference type="EMBL" id="GMG82499.1"/>
    </source>
</evidence>
<dbReference type="CDD" id="cd11599">
    <property type="entry name" value="HDAC_classII_2"/>
    <property type="match status" value="1"/>
</dbReference>
<dbReference type="SUPFAM" id="SSF52768">
    <property type="entry name" value="Arginase/deacetylase"/>
    <property type="match status" value="1"/>
</dbReference>
<dbReference type="Gene3D" id="3.40.800.20">
    <property type="entry name" value="Histone deacetylase domain"/>
    <property type="match status" value="1"/>
</dbReference>
<dbReference type="PANTHER" id="PTHR10625:SF10">
    <property type="entry name" value="HISTONE DEACETYLASE HDAC1"/>
    <property type="match status" value="1"/>
</dbReference>
<dbReference type="EMBL" id="BSYI01000011">
    <property type="protein sequence ID" value="GMG82499.1"/>
    <property type="molecule type" value="Genomic_DNA"/>
</dbReference>
<dbReference type="InterPro" id="IPR000286">
    <property type="entry name" value="HDACs"/>
</dbReference>
<accession>A0ABQ6LPD5</accession>
<dbReference type="InterPro" id="IPR023801">
    <property type="entry name" value="His_deacetylse_dom"/>
</dbReference>
<dbReference type="Proteomes" id="UP001239909">
    <property type="component" value="Unassembled WGS sequence"/>
</dbReference>
<keyword evidence="4" id="KW-1185">Reference proteome</keyword>
<comment type="similarity">
    <text evidence="1">Belongs to the histone deacetylase family.</text>
</comment>
<dbReference type="RefSeq" id="WP_285671281.1">
    <property type="nucleotide sequence ID" value="NZ_BSYI01000011.1"/>
</dbReference>